<evidence type="ECO:0000313" key="2">
    <source>
        <dbReference type="Proteomes" id="UP000304941"/>
    </source>
</evidence>
<dbReference type="EMBL" id="VBVZ01000498">
    <property type="protein sequence ID" value="TLG88741.1"/>
    <property type="molecule type" value="Genomic_DNA"/>
</dbReference>
<dbReference type="Proteomes" id="UP000304941">
    <property type="component" value="Unassembled WGS sequence"/>
</dbReference>
<evidence type="ECO:0008006" key="3">
    <source>
        <dbReference type="Google" id="ProtNLM"/>
    </source>
</evidence>
<reference evidence="1 2" key="1">
    <citation type="submission" date="2019-05" db="EMBL/GenBank/DDBJ databases">
        <title>Pseudomonas edaphica sp. nov., isolated from rhizospheric soil of Cistus ladanifer L. in Spain.</title>
        <authorList>
            <person name="Peix A."/>
        </authorList>
    </citation>
    <scope>NUCLEOTIDE SEQUENCE [LARGE SCALE GENOMIC DNA]</scope>
    <source>
        <strain evidence="1 2">RD25</strain>
    </source>
</reference>
<evidence type="ECO:0000313" key="1">
    <source>
        <dbReference type="EMBL" id="TLG88741.1"/>
    </source>
</evidence>
<organism evidence="1 2">
    <name type="scientific">Pseudomonas edaphica</name>
    <dbReference type="NCBI Taxonomy" id="2006980"/>
    <lineage>
        <taxon>Bacteria</taxon>
        <taxon>Pseudomonadati</taxon>
        <taxon>Pseudomonadota</taxon>
        <taxon>Gammaproteobacteria</taxon>
        <taxon>Pseudomonadales</taxon>
        <taxon>Pseudomonadaceae</taxon>
        <taxon>Pseudomonas</taxon>
    </lineage>
</organism>
<sequence length="149" mass="16499">MTDNTELKRAASASKNWGGEVGEGRWYAAECFKRPYFSAQDAEFIAACDPGRVLALIAENERLNTECKQLILLEHHGGTVEAATNLLAERNQLKAENARYTEREILQLAEIEALRNALRPLLANWDDLRPGESLNVDAARAAMGKGEQS</sequence>
<name>A0ABY2TZ07_9PSED</name>
<comment type="caution">
    <text evidence="1">The sequence shown here is derived from an EMBL/GenBank/DDBJ whole genome shotgun (WGS) entry which is preliminary data.</text>
</comment>
<protein>
    <recommendedName>
        <fullName evidence="3">Ead/Ea22-like family protein</fullName>
    </recommendedName>
</protein>
<accession>A0ABY2TZ07</accession>
<dbReference type="RefSeq" id="WP_138453501.1">
    <property type="nucleotide sequence ID" value="NZ_VBVZ01000498.1"/>
</dbReference>
<proteinExistence type="predicted"/>
<gene>
    <name evidence="1" type="ORF">FEM54_25120</name>
</gene>
<keyword evidence="2" id="KW-1185">Reference proteome</keyword>